<evidence type="ECO:0000256" key="6">
    <source>
        <dbReference type="ARBA" id="ARBA00022842"/>
    </source>
</evidence>
<evidence type="ECO:0000313" key="15">
    <source>
        <dbReference type="EMBL" id="KKQ37657.1"/>
    </source>
</evidence>
<dbReference type="GO" id="GO:0000287">
    <property type="term" value="F:magnesium ion binding"/>
    <property type="evidence" value="ECO:0007669"/>
    <property type="project" value="UniProtKB-UniRule"/>
</dbReference>
<dbReference type="NCBIfam" id="TIGR01060">
    <property type="entry name" value="eno"/>
    <property type="match status" value="1"/>
</dbReference>
<dbReference type="Gene3D" id="3.30.390.10">
    <property type="entry name" value="Enolase-like, N-terminal domain"/>
    <property type="match status" value="1"/>
</dbReference>
<dbReference type="SUPFAM" id="SSF51604">
    <property type="entry name" value="Enolase C-terminal domain-like"/>
    <property type="match status" value="1"/>
</dbReference>
<dbReference type="SFLD" id="SFLDG00178">
    <property type="entry name" value="enolase"/>
    <property type="match status" value="1"/>
</dbReference>
<evidence type="ECO:0000256" key="5">
    <source>
        <dbReference type="ARBA" id="ARBA00022525"/>
    </source>
</evidence>
<dbReference type="GO" id="GO:0000015">
    <property type="term" value="C:phosphopyruvate hydratase complex"/>
    <property type="evidence" value="ECO:0007669"/>
    <property type="project" value="InterPro"/>
</dbReference>
<dbReference type="GO" id="GO:0005576">
    <property type="term" value="C:extracellular region"/>
    <property type="evidence" value="ECO:0007669"/>
    <property type="project" value="UniProtKB-SubCell"/>
</dbReference>
<accession>A0A0G0H6B1</accession>
<dbReference type="SFLD" id="SFLDF00002">
    <property type="entry name" value="enolase"/>
    <property type="match status" value="1"/>
</dbReference>
<proteinExistence type="inferred from homology"/>
<feature type="binding site" evidence="9">
    <location>
        <position position="395"/>
    </location>
    <ligand>
        <name>(2R)-2-phosphoglycerate</name>
        <dbReference type="ChEBI" id="CHEBI:58289"/>
    </ligand>
</feature>
<evidence type="ECO:0000256" key="3">
    <source>
        <dbReference type="ARBA" id="ARBA00012058"/>
    </source>
</evidence>
<dbReference type="SMART" id="SM01192">
    <property type="entry name" value="Enolase_C"/>
    <property type="match status" value="1"/>
</dbReference>
<dbReference type="GO" id="GO:0004634">
    <property type="term" value="F:phosphopyruvate hydratase activity"/>
    <property type="evidence" value="ECO:0007669"/>
    <property type="project" value="UniProtKB-UniRule"/>
</dbReference>
<organism evidence="15 16">
    <name type="scientific">Candidatus Woesebacteria bacterium GW2011_GWA1_37_7</name>
    <dbReference type="NCBI Taxonomy" id="1618545"/>
    <lineage>
        <taxon>Bacteria</taxon>
        <taxon>Candidatus Woeseibacteriota</taxon>
    </lineage>
</organism>
<keyword evidence="6 9" id="KW-0460">Magnesium</keyword>
<comment type="caution">
    <text evidence="15">The sequence shown here is derived from an EMBL/GenBank/DDBJ whole genome shotgun (WGS) entry which is preliminary data.</text>
</comment>
<evidence type="ECO:0000256" key="7">
    <source>
        <dbReference type="ARBA" id="ARBA00023152"/>
    </source>
</evidence>
<dbReference type="PRINTS" id="PR00148">
    <property type="entry name" value="ENOLASE"/>
</dbReference>
<gene>
    <name evidence="9" type="primary">eno</name>
    <name evidence="15" type="ORF">US53_C0013G0016</name>
</gene>
<dbReference type="EMBL" id="LBTI01000013">
    <property type="protein sequence ID" value="KKQ37657.1"/>
    <property type="molecule type" value="Genomic_DNA"/>
</dbReference>
<evidence type="ECO:0000256" key="4">
    <source>
        <dbReference type="ARBA" id="ARBA00017068"/>
    </source>
</evidence>
<dbReference type="Gene3D" id="3.20.20.120">
    <property type="entry name" value="Enolase-like C-terminal domain"/>
    <property type="match status" value="1"/>
</dbReference>
<dbReference type="Proteomes" id="UP000034591">
    <property type="component" value="Unassembled WGS sequence"/>
</dbReference>
<evidence type="ECO:0000256" key="8">
    <source>
        <dbReference type="ARBA" id="ARBA00023239"/>
    </source>
</evidence>
<dbReference type="EC" id="4.2.1.11" evidence="3 9"/>
<sequence length="423" mass="46262">MSKISKIWSRQILDSRGLPTVETACQLDSGQIAVASVPGGTSTGTHEALELRDNDPTKFKGKGVSQAVENVNKILGPGVWGIDSTDQDRIDKRLTELDGTPNKSKYGANALLSISIAAAKAGALASNENLYAWINTLAKRQGINATSHIPTPIFNMINGGLHGAGNLDFQEFHVIPASSKIFHDSLRAGVEIYIVLGEDLERRGAIHSVGDEGGYAPNLFTNADALEVLYESIKSTEYQIGRDVFFGLDVAASVFYKNNEYTIRDKSAPLKDEGLLEYYKYINGQYHLALIEDPFHEDAWDSWKKLYDTFQGQLTIVGDDLLATNLERLQKAIVEHACDGILVKPNQAGTITETLKVIKVARDANWKIIASHRSGETNDTFIADFAVGVGADYAKFGAPARGERVVKYNRLLSIESELASKQQ</sequence>
<evidence type="ECO:0000256" key="12">
    <source>
        <dbReference type="PIRSR" id="PIRSR001400-3"/>
    </source>
</evidence>
<dbReference type="HAMAP" id="MF_00318">
    <property type="entry name" value="Enolase"/>
    <property type="match status" value="1"/>
</dbReference>
<dbReference type="GO" id="GO:0009986">
    <property type="term" value="C:cell surface"/>
    <property type="evidence" value="ECO:0007669"/>
    <property type="project" value="UniProtKB-SubCell"/>
</dbReference>
<comment type="pathway">
    <text evidence="1 9">Carbohydrate degradation; glycolysis; pyruvate from D-glyceraldehyde 3-phosphate: step 4/5.</text>
</comment>
<dbReference type="InterPro" id="IPR036849">
    <property type="entry name" value="Enolase-like_C_sf"/>
</dbReference>
<dbReference type="InterPro" id="IPR020810">
    <property type="entry name" value="Enolase_C"/>
</dbReference>
<evidence type="ECO:0000259" key="14">
    <source>
        <dbReference type="SMART" id="SM01193"/>
    </source>
</evidence>
<dbReference type="SMART" id="SM01193">
    <property type="entry name" value="Enolase_N"/>
    <property type="match status" value="1"/>
</dbReference>
<dbReference type="CDD" id="cd03313">
    <property type="entry name" value="enolase"/>
    <property type="match status" value="1"/>
</dbReference>
<comment type="catalytic activity">
    <reaction evidence="9">
        <text>(2R)-2-phosphoglycerate = phosphoenolpyruvate + H2O</text>
        <dbReference type="Rhea" id="RHEA:10164"/>
        <dbReference type="ChEBI" id="CHEBI:15377"/>
        <dbReference type="ChEBI" id="CHEBI:58289"/>
        <dbReference type="ChEBI" id="CHEBI:58702"/>
        <dbReference type="EC" id="4.2.1.11"/>
    </reaction>
</comment>
<dbReference type="Pfam" id="PF00113">
    <property type="entry name" value="Enolase_C"/>
    <property type="match status" value="1"/>
</dbReference>
<feature type="binding site" evidence="9">
    <location>
        <position position="344"/>
    </location>
    <ligand>
        <name>(2R)-2-phosphoglycerate</name>
        <dbReference type="ChEBI" id="CHEBI:58289"/>
    </ligand>
</feature>
<evidence type="ECO:0000256" key="1">
    <source>
        <dbReference type="ARBA" id="ARBA00005031"/>
    </source>
</evidence>
<feature type="domain" description="Enolase C-terminal TIM barrel" evidence="13">
    <location>
        <begin position="146"/>
        <end position="423"/>
    </location>
</feature>
<comment type="cofactor">
    <cofactor evidence="9">
        <name>Mg(2+)</name>
        <dbReference type="ChEBI" id="CHEBI:18420"/>
    </cofactor>
    <text evidence="9">Binds a second Mg(2+) ion via substrate during catalysis.</text>
</comment>
<feature type="binding site" evidence="11">
    <location>
        <position position="319"/>
    </location>
    <ligand>
        <name>substrate</name>
    </ligand>
</feature>
<dbReference type="Pfam" id="PF03952">
    <property type="entry name" value="Enolase_N"/>
    <property type="match status" value="1"/>
</dbReference>
<dbReference type="PANTHER" id="PTHR11902:SF1">
    <property type="entry name" value="ENOLASE"/>
    <property type="match status" value="1"/>
</dbReference>
<name>A0A0G0H6B1_9BACT</name>
<feature type="binding site" evidence="11">
    <location>
        <position position="395"/>
    </location>
    <ligand>
        <name>substrate</name>
    </ligand>
</feature>
<evidence type="ECO:0000259" key="13">
    <source>
        <dbReference type="SMART" id="SM01192"/>
    </source>
</evidence>
<dbReference type="AlphaFoldDB" id="A0A0G0H6B1"/>
<feature type="binding site" evidence="11">
    <location>
        <position position="162"/>
    </location>
    <ligand>
        <name>substrate</name>
    </ligand>
</feature>
<comment type="function">
    <text evidence="9">Catalyzes the reversible conversion of 2-phosphoglycerate (2-PG) into phosphoenolpyruvate (PEP). It is essential for the degradation of carbohydrates via glycolysis.</text>
</comment>
<protein>
    <recommendedName>
        <fullName evidence="4 9">Enolase</fullName>
        <ecNumber evidence="3 9">4.2.1.11</ecNumber>
    </recommendedName>
    <alternativeName>
        <fullName evidence="9">2-phospho-D-glycerate hydro-lyase</fullName>
    </alternativeName>
    <alternativeName>
        <fullName evidence="9">2-phosphoglycerate dehydratase</fullName>
    </alternativeName>
</protein>
<dbReference type="PATRIC" id="fig|1618545.3.peg.219"/>
<keyword evidence="9 12" id="KW-0479">Metal-binding</keyword>
<dbReference type="UniPathway" id="UPA00109">
    <property type="reaction ID" value="UER00187"/>
</dbReference>
<evidence type="ECO:0000256" key="2">
    <source>
        <dbReference type="ARBA" id="ARBA00009604"/>
    </source>
</evidence>
<feature type="binding site" evidence="11">
    <location>
        <begin position="371"/>
        <end position="374"/>
    </location>
    <ligand>
        <name>substrate</name>
    </ligand>
</feature>
<keyword evidence="5 9" id="KW-0964">Secreted</keyword>
<feature type="binding site" evidence="9 12">
    <location>
        <position position="249"/>
    </location>
    <ligand>
        <name>Mg(2+)</name>
        <dbReference type="ChEBI" id="CHEBI:18420"/>
    </ligand>
</feature>
<feature type="binding site" evidence="9">
    <location>
        <position position="373"/>
    </location>
    <ligand>
        <name>(2R)-2-phosphoglycerate</name>
        <dbReference type="ChEBI" id="CHEBI:58289"/>
    </ligand>
</feature>
<reference evidence="15 16" key="1">
    <citation type="journal article" date="2015" name="Nature">
        <title>rRNA introns, odd ribosomes, and small enigmatic genomes across a large radiation of phyla.</title>
        <authorList>
            <person name="Brown C.T."/>
            <person name="Hug L.A."/>
            <person name="Thomas B.C."/>
            <person name="Sharon I."/>
            <person name="Castelle C.J."/>
            <person name="Singh A."/>
            <person name="Wilkins M.J."/>
            <person name="Williams K.H."/>
            <person name="Banfield J.F."/>
        </authorList>
    </citation>
    <scope>NUCLEOTIDE SEQUENCE [LARGE SCALE GENOMIC DNA]</scope>
</reference>
<dbReference type="InterPro" id="IPR020811">
    <property type="entry name" value="Enolase_N"/>
</dbReference>
<evidence type="ECO:0000256" key="10">
    <source>
        <dbReference type="PIRSR" id="PIRSR001400-1"/>
    </source>
</evidence>
<dbReference type="SFLD" id="SFLDS00001">
    <property type="entry name" value="Enolase"/>
    <property type="match status" value="1"/>
</dbReference>
<dbReference type="InterPro" id="IPR029017">
    <property type="entry name" value="Enolase-like_N"/>
</dbReference>
<evidence type="ECO:0000256" key="9">
    <source>
        <dbReference type="HAMAP-Rule" id="MF_00318"/>
    </source>
</evidence>
<feature type="binding site" evidence="9 12">
    <location>
        <position position="319"/>
    </location>
    <ligand>
        <name>Mg(2+)</name>
        <dbReference type="ChEBI" id="CHEBI:18420"/>
    </ligand>
</feature>
<feature type="active site" description="Proton acceptor" evidence="9 10">
    <location>
        <position position="344"/>
    </location>
</feature>
<dbReference type="STRING" id="1618545.US53_C0013G0016"/>
<feature type="binding site" evidence="9">
    <location>
        <position position="170"/>
    </location>
    <ligand>
        <name>(2R)-2-phosphoglycerate</name>
        <dbReference type="ChEBI" id="CHEBI:58289"/>
    </ligand>
</feature>
<feature type="binding site" evidence="9 12">
    <location>
        <position position="292"/>
    </location>
    <ligand>
        <name>Mg(2+)</name>
        <dbReference type="ChEBI" id="CHEBI:18420"/>
    </ligand>
</feature>
<comment type="cofactor">
    <cofactor evidence="12">
        <name>Mg(2+)</name>
        <dbReference type="ChEBI" id="CHEBI:18420"/>
    </cofactor>
    <text evidence="12">Mg(2+) is required for catalysis and for stabilizing the dimer.</text>
</comment>
<keyword evidence="7 9" id="KW-0324">Glycolysis</keyword>
<dbReference type="PIRSF" id="PIRSF001400">
    <property type="entry name" value="Enolase"/>
    <property type="match status" value="1"/>
</dbReference>
<evidence type="ECO:0000313" key="16">
    <source>
        <dbReference type="Proteomes" id="UP000034591"/>
    </source>
</evidence>
<dbReference type="InterPro" id="IPR000941">
    <property type="entry name" value="Enolase"/>
</dbReference>
<dbReference type="PANTHER" id="PTHR11902">
    <property type="entry name" value="ENOLASE"/>
    <property type="match status" value="1"/>
</dbReference>
<comment type="similarity">
    <text evidence="2 9">Belongs to the enolase family.</text>
</comment>
<feature type="active site" description="Proton donor" evidence="9 10">
    <location>
        <position position="212"/>
    </location>
</feature>
<evidence type="ECO:0000256" key="11">
    <source>
        <dbReference type="PIRSR" id="PIRSR001400-2"/>
    </source>
</evidence>
<keyword evidence="8 9" id="KW-0456">Lyase</keyword>
<keyword evidence="9" id="KW-0963">Cytoplasm</keyword>
<feature type="binding site" evidence="11">
    <location>
        <position position="171"/>
    </location>
    <ligand>
        <name>substrate</name>
    </ligand>
</feature>
<dbReference type="SUPFAM" id="SSF54826">
    <property type="entry name" value="Enolase N-terminal domain-like"/>
    <property type="match status" value="1"/>
</dbReference>
<feature type="domain" description="Enolase N-terminal" evidence="14">
    <location>
        <begin position="4"/>
        <end position="134"/>
    </location>
</feature>
<feature type="binding site" evidence="11">
    <location>
        <position position="292"/>
    </location>
    <ligand>
        <name>substrate</name>
    </ligand>
</feature>
<feature type="binding site" evidence="9">
    <location>
        <position position="374"/>
    </location>
    <ligand>
        <name>(2R)-2-phosphoglycerate</name>
        <dbReference type="ChEBI" id="CHEBI:58289"/>
    </ligand>
</feature>
<comment type="subcellular location">
    <subcellularLocation>
        <location evidence="9">Cytoplasm</location>
    </subcellularLocation>
    <subcellularLocation>
        <location evidence="9">Secreted</location>
    </subcellularLocation>
    <subcellularLocation>
        <location evidence="9">Cell surface</location>
    </subcellularLocation>
    <text evidence="9">Fractions of enolase are present in both the cytoplasm and on the cell surface.</text>
</comment>
<dbReference type="GO" id="GO:0006096">
    <property type="term" value="P:glycolytic process"/>
    <property type="evidence" value="ECO:0007669"/>
    <property type="project" value="UniProtKB-UniRule"/>
</dbReference>